<sequence length="259" mass="28387">MSSNFTFKRVPASEVTDAMLADTAALFSSAYGVWGPLASQKMGKFAKPGNRIKMSVQRLREQSLSPGTDSELILGLAEDKIAGYAFATRWQYEDRQICWVTQLCVSPEHRGKKLATNILLHLREGHDDRGFGILSSHPAAILGGLRAWGCGIEEVNLSMAREHAQAIMAASPVNYVKSAKPNGSLFEKGREDGVVCCADTAFWVDHAEPLAALAAVKERDVQWPFGELPEGCEYLVLVKAAEFDAEGKRVHREQSSSDF</sequence>
<keyword evidence="3" id="KW-1185">Reference proteome</keyword>
<proteinExistence type="predicted"/>
<gene>
    <name evidence="2" type="ORF">SLS59_009251</name>
</gene>
<evidence type="ECO:0000313" key="3">
    <source>
        <dbReference type="Proteomes" id="UP001521222"/>
    </source>
</evidence>
<dbReference type="EMBL" id="JAKIXB020000040">
    <property type="protein sequence ID" value="KAL1593554.1"/>
    <property type="molecule type" value="Genomic_DNA"/>
</dbReference>
<dbReference type="Proteomes" id="UP001521222">
    <property type="component" value="Unassembled WGS sequence"/>
</dbReference>
<feature type="domain" description="N-acetyltransferase" evidence="1">
    <location>
        <begin position="69"/>
        <end position="131"/>
    </location>
</feature>
<accession>A0ABR3QN27</accession>
<reference evidence="2 3" key="1">
    <citation type="submission" date="2024-02" db="EMBL/GenBank/DDBJ databases">
        <title>De novo assembly and annotation of 12 fungi associated with fruit tree decline syndrome in Ontario, Canada.</title>
        <authorList>
            <person name="Sulman M."/>
            <person name="Ellouze W."/>
            <person name="Ilyukhin E."/>
        </authorList>
    </citation>
    <scope>NUCLEOTIDE SEQUENCE [LARGE SCALE GENOMIC DNA]</scope>
    <source>
        <strain evidence="2 3">M97-236</strain>
    </source>
</reference>
<dbReference type="Pfam" id="PF00583">
    <property type="entry name" value="Acetyltransf_1"/>
    <property type="match status" value="1"/>
</dbReference>
<dbReference type="InterPro" id="IPR016181">
    <property type="entry name" value="Acyl_CoA_acyltransferase"/>
</dbReference>
<evidence type="ECO:0000259" key="1">
    <source>
        <dbReference type="Pfam" id="PF00583"/>
    </source>
</evidence>
<evidence type="ECO:0000313" key="2">
    <source>
        <dbReference type="EMBL" id="KAL1593554.1"/>
    </source>
</evidence>
<comment type="caution">
    <text evidence="2">The sequence shown here is derived from an EMBL/GenBank/DDBJ whole genome shotgun (WGS) entry which is preliminary data.</text>
</comment>
<dbReference type="InterPro" id="IPR000182">
    <property type="entry name" value="GNAT_dom"/>
</dbReference>
<name>A0ABR3QN27_9PLEO</name>
<protein>
    <recommendedName>
        <fullName evidence="1">N-acetyltransferase domain-containing protein</fullName>
    </recommendedName>
</protein>
<dbReference type="SUPFAM" id="SSF55729">
    <property type="entry name" value="Acyl-CoA N-acyltransferases (Nat)"/>
    <property type="match status" value="1"/>
</dbReference>
<organism evidence="2 3">
    <name type="scientific">Nothophoma quercina</name>
    <dbReference type="NCBI Taxonomy" id="749835"/>
    <lineage>
        <taxon>Eukaryota</taxon>
        <taxon>Fungi</taxon>
        <taxon>Dikarya</taxon>
        <taxon>Ascomycota</taxon>
        <taxon>Pezizomycotina</taxon>
        <taxon>Dothideomycetes</taxon>
        <taxon>Pleosporomycetidae</taxon>
        <taxon>Pleosporales</taxon>
        <taxon>Pleosporineae</taxon>
        <taxon>Didymellaceae</taxon>
        <taxon>Nothophoma</taxon>
    </lineage>
</organism>
<dbReference type="Gene3D" id="3.40.630.30">
    <property type="match status" value="1"/>
</dbReference>
<dbReference type="CDD" id="cd04301">
    <property type="entry name" value="NAT_SF"/>
    <property type="match status" value="1"/>
</dbReference>